<accession>A0A3S9PG61</accession>
<dbReference type="InterPro" id="IPR001296">
    <property type="entry name" value="Glyco_trans_1"/>
</dbReference>
<name>A0A3S9PG61_STRLT</name>
<dbReference type="Pfam" id="PF17103">
    <property type="entry name" value="Stealth_CR4"/>
    <property type="match status" value="1"/>
</dbReference>
<dbReference type="RefSeq" id="WP_126913892.1">
    <property type="nucleotide sequence ID" value="NZ_CP034587.1"/>
</dbReference>
<dbReference type="Pfam" id="PF17102">
    <property type="entry name" value="Stealth_CR3"/>
    <property type="match status" value="1"/>
</dbReference>
<feature type="domain" description="Glycosyl transferase family 1" evidence="4">
    <location>
        <begin position="211"/>
        <end position="363"/>
    </location>
</feature>
<feature type="domain" description="Stealth protein CR1 conserved region 1" evidence="6">
    <location>
        <begin position="634"/>
        <end position="657"/>
    </location>
</feature>
<dbReference type="PANTHER" id="PTHR24045">
    <property type="match status" value="1"/>
</dbReference>
<dbReference type="InterPro" id="IPR047141">
    <property type="entry name" value="Stealth"/>
</dbReference>
<keyword evidence="10" id="KW-1185">Reference proteome</keyword>
<dbReference type="Pfam" id="PF00534">
    <property type="entry name" value="Glycos_transf_1"/>
    <property type="match status" value="1"/>
</dbReference>
<feature type="domain" description="Stealth protein CR3 conserved region 3" evidence="7">
    <location>
        <begin position="825"/>
        <end position="870"/>
    </location>
</feature>
<dbReference type="InterPro" id="IPR031357">
    <property type="entry name" value="Stealth_CR3"/>
</dbReference>
<evidence type="ECO:0000256" key="1">
    <source>
        <dbReference type="ARBA" id="ARBA00007583"/>
    </source>
</evidence>
<keyword evidence="3" id="KW-0270">Exopolysaccharide synthesis</keyword>
<sequence length="958" mass="105212">MKITFLLTSADTMGGTERATMTLAELLARQHDVEILSVFRTEDEAFFDSGAVRVRHLVDARGDAQRPVRSDAASGSDMAAAHRRLAATPSELVRPEWEAAFNRLADLELTEALSTIDTDVLVSTTPSLMAYMAQLAPRRVLTVHLDHRVSELRGVTGEPLRMYTSHIDALVSLTSRTRDWFAETLGACAPRLATIGNSLPDGFRPRSTLETRTVVLGARLAGEKQVEHAIRSFATAAADRPRWTLRVLGGGPRMRALKNLAAHLGVADQVQLVGSTANMAEEWAKASIAMLTSRVEAFGLVLVEAQAAGVPVVAYDCPNGPGEILTDGRDGLLVPLGEEGELADALARLMDDDDLRREMGAEALKNSARFTGGQVTQEWNRLLEELARDRDGGDRDAAKARRRALQAAADAEGGIAGAAVPKGVDRPFSDVAHKAQEVRVEAARPDVKRAGGQICLVKENTTPFEVMQDNLDLAVDVLDALGLAYALTPTAMLRHTITVDGADRDAFVADFAERYRDEPVYAGLLNDRGSVLRTVLASFLTPDVIPANCSRIRVFRPVLTGGGQLRVSGVYGCDVVFWQDTEDDETTVTIPGNTRYGATLPRTELTKAAVTRIGERDYRTLDAFAKTFVDQVDFPIDVVYTWVDGTDPEWLARKERTQAEHGILAAESAGSSARFRSRDELRYSLRSLDLHAPWVRNIYLLTDDQTPDWLDTDHPRVRVVSHREAFGDTGKLPSFNSHAIESRIHRIEGIAEHILYFNDDVFLGRPMKPESFFHGSGAAKCFMSPTAIPAGDPSLDTDLVFAAAKNNRALIEKEFGKTVANTFLHTPHPLRRSTLEEMEERFAEEIGLTASAQFRARTDLAIASSLHHWYGLFTGRSMPGAISSAFVNVGLREHHVRLHRILATRSHDVFCINDYHDGDVPEDEQADALAVFLASYFPVASQFEKGSERNRRLVHGGE</sequence>
<dbReference type="Pfam" id="PF17101">
    <property type="entry name" value="Stealth_CR1"/>
    <property type="match status" value="1"/>
</dbReference>
<dbReference type="Proteomes" id="UP000267900">
    <property type="component" value="Chromosome"/>
</dbReference>
<evidence type="ECO:0000313" key="10">
    <source>
        <dbReference type="Proteomes" id="UP000267900"/>
    </source>
</evidence>
<dbReference type="PANTHER" id="PTHR24045:SF0">
    <property type="entry name" value="N-ACETYLGLUCOSAMINE-1-PHOSPHOTRANSFERASE SUBUNITS ALPHA_BETA"/>
    <property type="match status" value="1"/>
</dbReference>
<dbReference type="GO" id="GO:0000271">
    <property type="term" value="P:polysaccharide biosynthetic process"/>
    <property type="evidence" value="ECO:0007669"/>
    <property type="project" value="UniProtKB-KW"/>
</dbReference>
<dbReference type="InterPro" id="IPR031356">
    <property type="entry name" value="Stealth_CR4"/>
</dbReference>
<evidence type="ECO:0000259" key="5">
    <source>
        <dbReference type="Pfam" id="PF11380"/>
    </source>
</evidence>
<evidence type="ECO:0000256" key="2">
    <source>
        <dbReference type="ARBA" id="ARBA00022679"/>
    </source>
</evidence>
<evidence type="ECO:0000313" key="9">
    <source>
        <dbReference type="EMBL" id="AZQ71336.1"/>
    </source>
</evidence>
<dbReference type="InterPro" id="IPR021520">
    <property type="entry name" value="Stealth_CR2"/>
</dbReference>
<dbReference type="GO" id="GO:0016757">
    <property type="term" value="F:glycosyltransferase activity"/>
    <property type="evidence" value="ECO:0007669"/>
    <property type="project" value="InterPro"/>
</dbReference>
<comment type="similarity">
    <text evidence="1">Belongs to the stealth family.</text>
</comment>
<dbReference type="AlphaFoldDB" id="A0A3S9PG61"/>
<gene>
    <name evidence="9" type="ORF">EKH77_09020</name>
</gene>
<reference evidence="9 10" key="1">
    <citation type="submission" date="2018-12" db="EMBL/GenBank/DDBJ databases">
        <title>The whole draft genome of Streptomyce luteoverticillatus CGMCC 15060.</title>
        <authorList>
            <person name="Feng Z."/>
            <person name="Chen G."/>
            <person name="Zhang J."/>
            <person name="Zhu H."/>
            <person name="Yu X."/>
            <person name="Zhang W."/>
            <person name="Zhang X."/>
        </authorList>
    </citation>
    <scope>NUCLEOTIDE SEQUENCE [LARGE SCALE GENOMIC DNA]</scope>
    <source>
        <strain evidence="9 10">CGMCC 15060</strain>
    </source>
</reference>
<dbReference type="InterPro" id="IPR031358">
    <property type="entry name" value="Stealth_CR1"/>
</dbReference>
<dbReference type="OrthoDB" id="570545at2"/>
<protein>
    <submittedName>
        <fullName evidence="9">Glycosyltransferase</fullName>
    </submittedName>
</protein>
<dbReference type="Pfam" id="PF11380">
    <property type="entry name" value="Stealth_CR2"/>
    <property type="match status" value="1"/>
</dbReference>
<feature type="domain" description="Stealth protein CR4 conserved region 4" evidence="8">
    <location>
        <begin position="900"/>
        <end position="952"/>
    </location>
</feature>
<dbReference type="Gene3D" id="3.40.50.2000">
    <property type="entry name" value="Glycogen Phosphorylase B"/>
    <property type="match status" value="2"/>
</dbReference>
<dbReference type="SUPFAM" id="SSF53756">
    <property type="entry name" value="UDP-Glycosyltransferase/glycogen phosphorylase"/>
    <property type="match status" value="1"/>
</dbReference>
<evidence type="ECO:0000259" key="7">
    <source>
        <dbReference type="Pfam" id="PF17102"/>
    </source>
</evidence>
<evidence type="ECO:0000259" key="4">
    <source>
        <dbReference type="Pfam" id="PF00534"/>
    </source>
</evidence>
<organism evidence="9 10">
    <name type="scientific">Streptomyces luteoverticillatus</name>
    <name type="common">Streptoverticillium luteoverticillatus</name>
    <dbReference type="NCBI Taxonomy" id="66425"/>
    <lineage>
        <taxon>Bacteria</taxon>
        <taxon>Bacillati</taxon>
        <taxon>Actinomycetota</taxon>
        <taxon>Actinomycetes</taxon>
        <taxon>Kitasatosporales</taxon>
        <taxon>Streptomycetaceae</taxon>
        <taxon>Streptomyces</taxon>
    </lineage>
</organism>
<proteinExistence type="inferred from homology"/>
<keyword evidence="2 9" id="KW-0808">Transferase</keyword>
<evidence type="ECO:0000256" key="3">
    <source>
        <dbReference type="ARBA" id="ARBA00023169"/>
    </source>
</evidence>
<evidence type="ECO:0000259" key="8">
    <source>
        <dbReference type="Pfam" id="PF17103"/>
    </source>
</evidence>
<evidence type="ECO:0000259" key="6">
    <source>
        <dbReference type="Pfam" id="PF17101"/>
    </source>
</evidence>
<feature type="domain" description="Stealth protein CR2 conserved region 2" evidence="5">
    <location>
        <begin position="674"/>
        <end position="778"/>
    </location>
</feature>
<dbReference type="GO" id="GO:0016772">
    <property type="term" value="F:transferase activity, transferring phosphorus-containing groups"/>
    <property type="evidence" value="ECO:0007669"/>
    <property type="project" value="InterPro"/>
</dbReference>
<dbReference type="EMBL" id="CP034587">
    <property type="protein sequence ID" value="AZQ71336.1"/>
    <property type="molecule type" value="Genomic_DNA"/>
</dbReference>